<evidence type="ECO:0000256" key="12">
    <source>
        <dbReference type="SAM" id="Phobius"/>
    </source>
</evidence>
<dbReference type="Gene3D" id="3.80.10.10">
    <property type="entry name" value="Ribonuclease Inhibitor"/>
    <property type="match status" value="2"/>
</dbReference>
<evidence type="ECO:0000256" key="11">
    <source>
        <dbReference type="SAM" id="MobiDB-lite"/>
    </source>
</evidence>
<comment type="similarity">
    <text evidence="10">Belongs to the protein kinase superfamily.</text>
</comment>
<feature type="signal peptide" evidence="13">
    <location>
        <begin position="1"/>
        <end position="28"/>
    </location>
</feature>
<evidence type="ECO:0000256" key="4">
    <source>
        <dbReference type="ARBA" id="ARBA00022692"/>
    </source>
</evidence>
<feature type="region of interest" description="Disordered" evidence="11">
    <location>
        <begin position="300"/>
        <end position="322"/>
    </location>
</feature>
<keyword evidence="3" id="KW-0433">Leucine-rich repeat</keyword>
<evidence type="ECO:0000256" key="7">
    <source>
        <dbReference type="ARBA" id="ARBA00022989"/>
    </source>
</evidence>
<feature type="domain" description="Leucine-rich repeat-containing N-terminal plant-type" evidence="14">
    <location>
        <begin position="31"/>
        <end position="68"/>
    </location>
</feature>
<feature type="chain" id="PRO_5032966454" description="Leucine-rich repeat-containing N-terminal plant-type domain-containing protein" evidence="13">
    <location>
        <begin position="29"/>
        <end position="345"/>
    </location>
</feature>
<dbReference type="Pfam" id="PF08263">
    <property type="entry name" value="LRRNT_2"/>
    <property type="match status" value="1"/>
</dbReference>
<dbReference type="InterPro" id="IPR013210">
    <property type="entry name" value="LRR_N_plant-typ"/>
</dbReference>
<dbReference type="GO" id="GO:0016020">
    <property type="term" value="C:membrane"/>
    <property type="evidence" value="ECO:0007669"/>
    <property type="project" value="UniProtKB-SubCell"/>
</dbReference>
<accession>A0A835RYG3</accession>
<comment type="caution">
    <text evidence="15">The sequence shown here is derived from an EMBL/GenBank/DDBJ whole genome shotgun (WGS) entry which is preliminary data.</text>
</comment>
<feature type="transmembrane region" description="Helical" evidence="12">
    <location>
        <begin position="262"/>
        <end position="290"/>
    </location>
</feature>
<dbReference type="PANTHER" id="PTHR48010">
    <property type="entry name" value="OS05G0588300 PROTEIN"/>
    <property type="match status" value="1"/>
</dbReference>
<keyword evidence="4 12" id="KW-0812">Transmembrane</keyword>
<keyword evidence="9" id="KW-0675">Receptor</keyword>
<dbReference type="Pfam" id="PF00560">
    <property type="entry name" value="LRR_1"/>
    <property type="match status" value="3"/>
</dbReference>
<evidence type="ECO:0000256" key="2">
    <source>
        <dbReference type="ARBA" id="ARBA00022553"/>
    </source>
</evidence>
<protein>
    <recommendedName>
        <fullName evidence="14">Leucine-rich repeat-containing N-terminal plant-type domain-containing protein</fullName>
    </recommendedName>
</protein>
<dbReference type="PANTHER" id="PTHR48010:SF59">
    <property type="entry name" value="PROTEIN KINASE DOMAIN-CONTAINING PROTEIN"/>
    <property type="match status" value="1"/>
</dbReference>
<dbReference type="OrthoDB" id="448399at2759"/>
<reference evidence="15 16" key="1">
    <citation type="journal article" date="2020" name="Nat. Food">
        <title>A phased Vanilla planifolia genome enables genetic improvement of flavour and production.</title>
        <authorList>
            <person name="Hasing T."/>
            <person name="Tang H."/>
            <person name="Brym M."/>
            <person name="Khazi F."/>
            <person name="Huang T."/>
            <person name="Chambers A.H."/>
        </authorList>
    </citation>
    <scope>NUCLEOTIDE SEQUENCE [LARGE SCALE GENOMIC DNA]</scope>
    <source>
        <tissue evidence="15">Leaf</tissue>
    </source>
</reference>
<dbReference type="FunFam" id="3.80.10.10:FF:000731">
    <property type="entry name" value="Leucine-rich repeat receptor-like protein kinase"/>
    <property type="match status" value="1"/>
</dbReference>
<gene>
    <name evidence="15" type="ORF">HPP92_001671</name>
</gene>
<dbReference type="Proteomes" id="UP000636800">
    <property type="component" value="Chromosome 1"/>
</dbReference>
<sequence>MNQIKLRCSSYMLLLLLFSLCLPYKAAAYLSSERRALLAFSAAIHHGNKLNWRLGTPTCSSWIGVTCTADGTRVVAVRLPGIRLLGNIPKNTLGRLGALQVLSLRSNELTGTLPSDVASLPSLRFLFLQHNNFSGHVPSSLSSSLNTIDLSSNGFSGEIPAGISNLSRLITLNLENNFLSGPIPDLRLPRLKHLNVSSNNLNGSVPFSLQRFPKISFIGNLQLCGPPLPQCPALLPSPSPTSPLPPLPSLTLEHKKSSSKRFTAGAIVAILVGVLALFFLIVITLLLCIFQREDRQSSEKTKRKVSGVGRGEKPQEEYSSGVQRGEQNKLFFSTVVPITLTWRTF</sequence>
<evidence type="ECO:0000256" key="13">
    <source>
        <dbReference type="SAM" id="SignalP"/>
    </source>
</evidence>
<name>A0A835RYG3_VANPL</name>
<keyword evidence="16" id="KW-1185">Reference proteome</keyword>
<evidence type="ECO:0000256" key="1">
    <source>
        <dbReference type="ARBA" id="ARBA00004167"/>
    </source>
</evidence>
<dbReference type="Pfam" id="PF13855">
    <property type="entry name" value="LRR_8"/>
    <property type="match status" value="1"/>
</dbReference>
<evidence type="ECO:0000256" key="6">
    <source>
        <dbReference type="ARBA" id="ARBA00022737"/>
    </source>
</evidence>
<dbReference type="InterPro" id="IPR032675">
    <property type="entry name" value="LRR_dom_sf"/>
</dbReference>
<evidence type="ECO:0000256" key="5">
    <source>
        <dbReference type="ARBA" id="ARBA00022729"/>
    </source>
</evidence>
<organism evidence="15 16">
    <name type="scientific">Vanilla planifolia</name>
    <name type="common">Vanilla</name>
    <dbReference type="NCBI Taxonomy" id="51239"/>
    <lineage>
        <taxon>Eukaryota</taxon>
        <taxon>Viridiplantae</taxon>
        <taxon>Streptophyta</taxon>
        <taxon>Embryophyta</taxon>
        <taxon>Tracheophyta</taxon>
        <taxon>Spermatophyta</taxon>
        <taxon>Magnoliopsida</taxon>
        <taxon>Liliopsida</taxon>
        <taxon>Asparagales</taxon>
        <taxon>Orchidaceae</taxon>
        <taxon>Vanilloideae</taxon>
        <taxon>Vanilleae</taxon>
        <taxon>Vanilla</taxon>
    </lineage>
</organism>
<keyword evidence="5 13" id="KW-0732">Signal</keyword>
<evidence type="ECO:0000313" key="15">
    <source>
        <dbReference type="EMBL" id="KAG0496980.1"/>
    </source>
</evidence>
<keyword evidence="8 12" id="KW-0472">Membrane</keyword>
<dbReference type="EMBL" id="JADCNL010000001">
    <property type="protein sequence ID" value="KAG0496980.1"/>
    <property type="molecule type" value="Genomic_DNA"/>
</dbReference>
<keyword evidence="7 12" id="KW-1133">Transmembrane helix</keyword>
<keyword evidence="2" id="KW-0597">Phosphoprotein</keyword>
<dbReference type="InterPro" id="IPR050994">
    <property type="entry name" value="At_inactive_RLKs"/>
</dbReference>
<evidence type="ECO:0000256" key="8">
    <source>
        <dbReference type="ARBA" id="ARBA00023136"/>
    </source>
</evidence>
<evidence type="ECO:0000256" key="3">
    <source>
        <dbReference type="ARBA" id="ARBA00022614"/>
    </source>
</evidence>
<proteinExistence type="inferred from homology"/>
<dbReference type="SUPFAM" id="SSF52058">
    <property type="entry name" value="L domain-like"/>
    <property type="match status" value="1"/>
</dbReference>
<dbReference type="FunFam" id="3.80.10.10:FF:000129">
    <property type="entry name" value="Leucine-rich repeat receptor-like kinase"/>
    <property type="match status" value="1"/>
</dbReference>
<dbReference type="AlphaFoldDB" id="A0A835RYG3"/>
<evidence type="ECO:0000259" key="14">
    <source>
        <dbReference type="Pfam" id="PF08263"/>
    </source>
</evidence>
<dbReference type="InterPro" id="IPR001611">
    <property type="entry name" value="Leu-rich_rpt"/>
</dbReference>
<keyword evidence="6" id="KW-0677">Repeat</keyword>
<comment type="subcellular location">
    <subcellularLocation>
        <location evidence="1">Membrane</location>
        <topology evidence="1">Single-pass membrane protein</topology>
    </subcellularLocation>
</comment>
<evidence type="ECO:0000256" key="10">
    <source>
        <dbReference type="ARBA" id="ARBA00038349"/>
    </source>
</evidence>
<evidence type="ECO:0000256" key="9">
    <source>
        <dbReference type="ARBA" id="ARBA00023170"/>
    </source>
</evidence>
<evidence type="ECO:0000313" key="16">
    <source>
        <dbReference type="Proteomes" id="UP000636800"/>
    </source>
</evidence>